<reference evidence="1" key="1">
    <citation type="submission" date="2018-05" db="EMBL/GenBank/DDBJ databases">
        <authorList>
            <person name="Lanie J.A."/>
            <person name="Ng W.-L."/>
            <person name="Kazmierczak K.M."/>
            <person name="Andrzejewski T.M."/>
            <person name="Davidsen T.M."/>
            <person name="Wayne K.J."/>
            <person name="Tettelin H."/>
            <person name="Glass J.I."/>
            <person name="Rusch D."/>
            <person name="Podicherti R."/>
            <person name="Tsui H.-C.T."/>
            <person name="Winkler M.E."/>
        </authorList>
    </citation>
    <scope>NUCLEOTIDE SEQUENCE</scope>
</reference>
<sequence>VSFVLYSLTLYATDKPLPKLPTLDNVLRESAERAPLQWQFTGKTAEDLTTWQEKFRAKLSELLGPHTPPKK</sequence>
<dbReference type="AlphaFoldDB" id="A0A382TDN6"/>
<dbReference type="EMBL" id="UINC01135641">
    <property type="protein sequence ID" value="SVD19915.1"/>
    <property type="molecule type" value="Genomic_DNA"/>
</dbReference>
<feature type="non-terminal residue" evidence="1">
    <location>
        <position position="1"/>
    </location>
</feature>
<protein>
    <submittedName>
        <fullName evidence="1">Uncharacterized protein</fullName>
    </submittedName>
</protein>
<gene>
    <name evidence="1" type="ORF">METZ01_LOCUS372769</name>
</gene>
<accession>A0A382TDN6</accession>
<organism evidence="1">
    <name type="scientific">marine metagenome</name>
    <dbReference type="NCBI Taxonomy" id="408172"/>
    <lineage>
        <taxon>unclassified sequences</taxon>
        <taxon>metagenomes</taxon>
        <taxon>ecological metagenomes</taxon>
    </lineage>
</organism>
<evidence type="ECO:0000313" key="1">
    <source>
        <dbReference type="EMBL" id="SVD19915.1"/>
    </source>
</evidence>
<feature type="non-terminal residue" evidence="1">
    <location>
        <position position="71"/>
    </location>
</feature>
<proteinExistence type="predicted"/>
<name>A0A382TDN6_9ZZZZ</name>